<dbReference type="InterPro" id="IPR018223">
    <property type="entry name" value="Arginosuc_synth_CS"/>
</dbReference>
<dbReference type="EMBL" id="UINC01002099">
    <property type="protein sequence ID" value="SUZ92896.1"/>
    <property type="molecule type" value="Genomic_DNA"/>
</dbReference>
<accession>A0A381RM08</accession>
<dbReference type="GO" id="GO:0000050">
    <property type="term" value="P:urea cycle"/>
    <property type="evidence" value="ECO:0007669"/>
    <property type="project" value="TreeGrafter"/>
</dbReference>
<evidence type="ECO:0000256" key="2">
    <source>
        <dbReference type="ARBA" id="ARBA00022741"/>
    </source>
</evidence>
<feature type="domain" description="Arginosuccinate synthase-like N-terminal" evidence="4">
    <location>
        <begin position="16"/>
        <end position="179"/>
    </location>
</feature>
<dbReference type="InterPro" id="IPR014729">
    <property type="entry name" value="Rossmann-like_a/b/a_fold"/>
</dbReference>
<protein>
    <recommendedName>
        <fullName evidence="4">Arginosuccinate synthase-like N-terminal domain-containing protein</fullName>
    </recommendedName>
</protein>
<organism evidence="5">
    <name type="scientific">marine metagenome</name>
    <dbReference type="NCBI Taxonomy" id="408172"/>
    <lineage>
        <taxon>unclassified sequences</taxon>
        <taxon>metagenomes</taxon>
        <taxon>ecological metagenomes</taxon>
    </lineage>
</organism>
<dbReference type="Pfam" id="PF00764">
    <property type="entry name" value="Arginosuc_synth"/>
    <property type="match status" value="1"/>
</dbReference>
<dbReference type="GO" id="GO:0004055">
    <property type="term" value="F:argininosuccinate synthase activity"/>
    <property type="evidence" value="ECO:0007669"/>
    <property type="project" value="InterPro"/>
</dbReference>
<dbReference type="PROSITE" id="PS00565">
    <property type="entry name" value="ARGININOSUCCIN_SYN_2"/>
    <property type="match status" value="1"/>
</dbReference>
<keyword evidence="1" id="KW-0436">Ligase</keyword>
<gene>
    <name evidence="5" type="ORF">METZ01_LOCUS45750</name>
</gene>
<dbReference type="GO" id="GO:0000053">
    <property type="term" value="P:argininosuccinate metabolic process"/>
    <property type="evidence" value="ECO:0007669"/>
    <property type="project" value="TreeGrafter"/>
</dbReference>
<evidence type="ECO:0000256" key="1">
    <source>
        <dbReference type="ARBA" id="ARBA00022598"/>
    </source>
</evidence>
<dbReference type="AlphaFoldDB" id="A0A381RM08"/>
<sequence>MADRIGIRDLDGQSIVALVSGGLDSVTFTRWAHDHGVTVHGCTANLGQPDEANIGDIETRMTQAGAATVTLVDGREDLARAGVLLLICGGSYEGGYLNTTGIARAVTTRKALPVLKTHGINVLSHGATGRGNDQARFQLYANMLDPTIRVYAPWRDPEFLAQFPGRSEMIDYCESKAIPVRATR</sequence>
<evidence type="ECO:0000259" key="4">
    <source>
        <dbReference type="Pfam" id="PF00764"/>
    </source>
</evidence>
<keyword evidence="3" id="KW-0067">ATP-binding</keyword>
<dbReference type="GO" id="GO:0006526">
    <property type="term" value="P:L-arginine biosynthetic process"/>
    <property type="evidence" value="ECO:0007669"/>
    <property type="project" value="InterPro"/>
</dbReference>
<feature type="non-terminal residue" evidence="5">
    <location>
        <position position="184"/>
    </location>
</feature>
<dbReference type="InterPro" id="IPR048267">
    <property type="entry name" value="Arginosuc_syn_N"/>
</dbReference>
<evidence type="ECO:0000313" key="5">
    <source>
        <dbReference type="EMBL" id="SUZ92896.1"/>
    </source>
</evidence>
<dbReference type="GO" id="GO:0005737">
    <property type="term" value="C:cytoplasm"/>
    <property type="evidence" value="ECO:0007669"/>
    <property type="project" value="TreeGrafter"/>
</dbReference>
<dbReference type="SUPFAM" id="SSF52402">
    <property type="entry name" value="Adenine nucleotide alpha hydrolases-like"/>
    <property type="match status" value="1"/>
</dbReference>
<evidence type="ECO:0000256" key="3">
    <source>
        <dbReference type="ARBA" id="ARBA00022840"/>
    </source>
</evidence>
<dbReference type="GO" id="GO:0005524">
    <property type="term" value="F:ATP binding"/>
    <property type="evidence" value="ECO:0007669"/>
    <property type="project" value="UniProtKB-KW"/>
</dbReference>
<reference evidence="5" key="1">
    <citation type="submission" date="2018-05" db="EMBL/GenBank/DDBJ databases">
        <authorList>
            <person name="Lanie J.A."/>
            <person name="Ng W.-L."/>
            <person name="Kazmierczak K.M."/>
            <person name="Andrzejewski T.M."/>
            <person name="Davidsen T.M."/>
            <person name="Wayne K.J."/>
            <person name="Tettelin H."/>
            <person name="Glass J.I."/>
            <person name="Rusch D."/>
            <person name="Podicherti R."/>
            <person name="Tsui H.-C.T."/>
            <person name="Winkler M.E."/>
        </authorList>
    </citation>
    <scope>NUCLEOTIDE SEQUENCE</scope>
</reference>
<keyword evidence="2" id="KW-0547">Nucleotide-binding</keyword>
<proteinExistence type="predicted"/>
<dbReference type="PANTHER" id="PTHR11587">
    <property type="entry name" value="ARGININOSUCCINATE SYNTHASE"/>
    <property type="match status" value="1"/>
</dbReference>
<dbReference type="Gene3D" id="3.40.50.620">
    <property type="entry name" value="HUPs"/>
    <property type="match status" value="1"/>
</dbReference>
<dbReference type="InterPro" id="IPR001518">
    <property type="entry name" value="Arginosuc_synth"/>
</dbReference>
<dbReference type="PANTHER" id="PTHR11587:SF2">
    <property type="entry name" value="ARGININOSUCCINATE SYNTHASE"/>
    <property type="match status" value="1"/>
</dbReference>
<name>A0A381RM08_9ZZZZ</name>